<dbReference type="Pfam" id="PF04248">
    <property type="entry name" value="NTP_transf_9"/>
    <property type="match status" value="1"/>
</dbReference>
<comment type="caution">
    <text evidence="2">The sequence shown here is derived from an EMBL/GenBank/DDBJ whole genome shotgun (WGS) entry which is preliminary data.</text>
</comment>
<dbReference type="PANTHER" id="PTHR34310">
    <property type="entry name" value="DUF427 DOMAIN PROTEIN (AFU_ORTHOLOGUE AFUA_3G02220)"/>
    <property type="match status" value="1"/>
</dbReference>
<dbReference type="EMBL" id="JADQTO010000041">
    <property type="protein sequence ID" value="MBG0568631.1"/>
    <property type="molecule type" value="Genomic_DNA"/>
</dbReference>
<keyword evidence="3" id="KW-1185">Reference proteome</keyword>
<evidence type="ECO:0000313" key="2">
    <source>
        <dbReference type="EMBL" id="MBG0568631.1"/>
    </source>
</evidence>
<dbReference type="AlphaFoldDB" id="A0A931CLJ8"/>
<name>A0A931CLJ8_9ACTN</name>
<sequence>MSLKVGDEMMRLLGVLRHEPTEKWVRARLQGRIVADSRAALLVWEPRRIVPTYAVPDEDVRAELVPVEPAGESDVPVLHPGIPFAVHSTPGQTYDVRVGDVVRERAAFRPDDADLAGHVVFDFDAFDWTEEDEPLFSHPRDPFSRIDARRSSRHVRIERDGVLLAESRTPTLVFETKLHPRFYLPREDVKAEVLPSEMVTACPYKGRATYLSFAVGENLAWTYLDPLPDASPLAGLVAFFDEVVDVTVDGVPRERPDSPVAKVMKEEFGVS</sequence>
<feature type="domain" description="DUF427" evidence="1">
    <location>
        <begin position="155"/>
        <end position="241"/>
    </location>
</feature>
<proteinExistence type="predicted"/>
<dbReference type="InterPro" id="IPR038694">
    <property type="entry name" value="DUF427_sf"/>
</dbReference>
<gene>
    <name evidence="2" type="ORF">I4J89_45140</name>
</gene>
<dbReference type="PANTHER" id="PTHR34310:SF9">
    <property type="entry name" value="BLR5716 PROTEIN"/>
    <property type="match status" value="1"/>
</dbReference>
<evidence type="ECO:0000313" key="3">
    <source>
        <dbReference type="Proteomes" id="UP000598146"/>
    </source>
</evidence>
<dbReference type="Gene3D" id="2.170.150.40">
    <property type="entry name" value="Domain of unknown function (DUF427)"/>
    <property type="match status" value="2"/>
</dbReference>
<dbReference type="RefSeq" id="WP_196420399.1">
    <property type="nucleotide sequence ID" value="NZ_JADQTO010000041.1"/>
</dbReference>
<evidence type="ECO:0000259" key="1">
    <source>
        <dbReference type="Pfam" id="PF04248"/>
    </source>
</evidence>
<accession>A0A931CLJ8</accession>
<dbReference type="InterPro" id="IPR007361">
    <property type="entry name" value="DUF427"/>
</dbReference>
<reference evidence="2" key="1">
    <citation type="submission" date="2020-11" db="EMBL/GenBank/DDBJ databases">
        <title>Isolation and identification of active actinomycetes.</title>
        <authorList>
            <person name="Sun X."/>
        </authorList>
    </citation>
    <scope>NUCLEOTIDE SEQUENCE</scope>
    <source>
        <strain evidence="2">NEAU-A11</strain>
    </source>
</reference>
<dbReference type="Proteomes" id="UP000598146">
    <property type="component" value="Unassembled WGS sequence"/>
</dbReference>
<protein>
    <submittedName>
        <fullName evidence="2">DUF427 domain-containing protein</fullName>
    </submittedName>
</protein>
<organism evidence="2 3">
    <name type="scientific">Actinoplanes aureus</name>
    <dbReference type="NCBI Taxonomy" id="2792083"/>
    <lineage>
        <taxon>Bacteria</taxon>
        <taxon>Bacillati</taxon>
        <taxon>Actinomycetota</taxon>
        <taxon>Actinomycetes</taxon>
        <taxon>Micromonosporales</taxon>
        <taxon>Micromonosporaceae</taxon>
        <taxon>Actinoplanes</taxon>
    </lineage>
</organism>